<evidence type="ECO:0000313" key="1">
    <source>
        <dbReference type="EMBL" id="SDX24931.1"/>
    </source>
</evidence>
<evidence type="ECO:0008006" key="3">
    <source>
        <dbReference type="Google" id="ProtNLM"/>
    </source>
</evidence>
<dbReference type="AlphaFoldDB" id="A0A1H3A655"/>
<proteinExistence type="predicted"/>
<protein>
    <recommendedName>
        <fullName evidence="3">RNA-directed DNA polymerase</fullName>
    </recommendedName>
</protein>
<dbReference type="Proteomes" id="UP000183454">
    <property type="component" value="Unassembled WGS sequence"/>
</dbReference>
<gene>
    <name evidence="1" type="ORF">SAMN05421882_11173</name>
</gene>
<name>A0A1H3A655_9PROT</name>
<evidence type="ECO:0000313" key="2">
    <source>
        <dbReference type="Proteomes" id="UP000183454"/>
    </source>
</evidence>
<dbReference type="RefSeq" id="WP_244505893.1">
    <property type="nucleotide sequence ID" value="NZ_FNNH01000117.1"/>
</dbReference>
<dbReference type="EMBL" id="FNNH01000117">
    <property type="protein sequence ID" value="SDX24931.1"/>
    <property type="molecule type" value="Genomic_DNA"/>
</dbReference>
<reference evidence="1 2" key="1">
    <citation type="submission" date="2016-10" db="EMBL/GenBank/DDBJ databases">
        <authorList>
            <person name="de Groot N.N."/>
        </authorList>
    </citation>
    <scope>NUCLEOTIDE SEQUENCE [LARGE SCALE GENOMIC DNA]</scope>
    <source>
        <strain evidence="1 2">Nm110</strain>
    </source>
</reference>
<accession>A0A1H3A655</accession>
<sequence length="99" mass="10894">MKAAKPFDIPKTLVWEAFKLVKANQGSAGIDQESLEDFEQNLSGNLYKLWNRLSSGTYFSPAVKGVAIPKKQGGERVLGIPTVSAFWTTPTDIDQISLH</sequence>
<organism evidence="1 2">
    <name type="scientific">Nitrosomonas communis</name>
    <dbReference type="NCBI Taxonomy" id="44574"/>
    <lineage>
        <taxon>Bacteria</taxon>
        <taxon>Pseudomonadati</taxon>
        <taxon>Pseudomonadota</taxon>
        <taxon>Betaproteobacteria</taxon>
        <taxon>Nitrosomonadales</taxon>
        <taxon>Nitrosomonadaceae</taxon>
        <taxon>Nitrosomonas</taxon>
    </lineage>
</organism>